<comment type="caution">
    <text evidence="2">The sequence shown here is derived from an EMBL/GenBank/DDBJ whole genome shotgun (WGS) entry which is preliminary data.</text>
</comment>
<dbReference type="Proteomes" id="UP000499080">
    <property type="component" value="Unassembled WGS sequence"/>
</dbReference>
<feature type="domain" description="Integrase catalytic" evidence="1">
    <location>
        <begin position="27"/>
        <end position="181"/>
    </location>
</feature>
<dbReference type="InterPro" id="IPR050951">
    <property type="entry name" value="Retrovirus_Pol_polyprotein"/>
</dbReference>
<evidence type="ECO:0000259" key="1">
    <source>
        <dbReference type="PROSITE" id="PS50994"/>
    </source>
</evidence>
<name>A0A4Y2NDE9_ARAVE</name>
<proteinExistence type="predicted"/>
<dbReference type="AlphaFoldDB" id="A0A4Y2NDE9"/>
<dbReference type="GO" id="GO:0003676">
    <property type="term" value="F:nucleic acid binding"/>
    <property type="evidence" value="ECO:0007669"/>
    <property type="project" value="InterPro"/>
</dbReference>
<gene>
    <name evidence="2" type="ORF">AVEN_88085_1</name>
</gene>
<evidence type="ECO:0000313" key="3">
    <source>
        <dbReference type="Proteomes" id="UP000499080"/>
    </source>
</evidence>
<dbReference type="OrthoDB" id="10030726at2759"/>
<dbReference type="GO" id="GO:0015074">
    <property type="term" value="P:DNA integration"/>
    <property type="evidence" value="ECO:0007669"/>
    <property type="project" value="InterPro"/>
</dbReference>
<keyword evidence="3" id="KW-1185">Reference proteome</keyword>
<evidence type="ECO:0000313" key="2">
    <source>
        <dbReference type="EMBL" id="GBN37458.1"/>
    </source>
</evidence>
<reference evidence="2 3" key="1">
    <citation type="journal article" date="2019" name="Sci. Rep.">
        <title>Orb-weaving spider Araneus ventricosus genome elucidates the spidroin gene catalogue.</title>
        <authorList>
            <person name="Kono N."/>
            <person name="Nakamura H."/>
            <person name="Ohtoshi R."/>
            <person name="Moran D.A.P."/>
            <person name="Shinohara A."/>
            <person name="Yoshida Y."/>
            <person name="Fujiwara M."/>
            <person name="Mori M."/>
            <person name="Tomita M."/>
            <person name="Arakawa K."/>
        </authorList>
    </citation>
    <scope>NUCLEOTIDE SEQUENCE [LARGE SCALE GENOMIC DNA]</scope>
</reference>
<organism evidence="2 3">
    <name type="scientific">Araneus ventricosus</name>
    <name type="common">Orbweaver spider</name>
    <name type="synonym">Epeira ventricosa</name>
    <dbReference type="NCBI Taxonomy" id="182803"/>
    <lineage>
        <taxon>Eukaryota</taxon>
        <taxon>Metazoa</taxon>
        <taxon>Ecdysozoa</taxon>
        <taxon>Arthropoda</taxon>
        <taxon>Chelicerata</taxon>
        <taxon>Arachnida</taxon>
        <taxon>Araneae</taxon>
        <taxon>Araneomorphae</taxon>
        <taxon>Entelegynae</taxon>
        <taxon>Araneoidea</taxon>
        <taxon>Araneidae</taxon>
        <taxon>Araneus</taxon>
    </lineage>
</organism>
<dbReference type="SUPFAM" id="SSF53098">
    <property type="entry name" value="Ribonuclease H-like"/>
    <property type="match status" value="1"/>
</dbReference>
<sequence length="208" mass="23489">MLAKKSDGSFRLVAELRKLNSKTIPDNFPMPNLNDMMDMLSGAKFLTTMDLTSVFTRWYAEAYPTPDIQGSTVALVLIDFISRHGLMQTLYSDRGSNFLSDAMMNVYAKLGIPKYHTLAFNPQGNELVERLNKTLVDSVSHLVSEKQEDWCQHVPLALMAFKSAYHRSIQETPDFLVYGRDPVMPYDLIFSDPVRSYSDTPLLCSSTG</sequence>
<dbReference type="InterPro" id="IPR001584">
    <property type="entry name" value="Integrase_cat-core"/>
</dbReference>
<accession>A0A4Y2NDE9</accession>
<dbReference type="InterPro" id="IPR036397">
    <property type="entry name" value="RNaseH_sf"/>
</dbReference>
<dbReference type="PANTHER" id="PTHR37984">
    <property type="entry name" value="PROTEIN CBG26694"/>
    <property type="match status" value="1"/>
</dbReference>
<dbReference type="Gene3D" id="3.30.420.10">
    <property type="entry name" value="Ribonuclease H-like superfamily/Ribonuclease H"/>
    <property type="match status" value="1"/>
</dbReference>
<protein>
    <recommendedName>
        <fullName evidence="1">Integrase catalytic domain-containing protein</fullName>
    </recommendedName>
</protein>
<dbReference type="InterPro" id="IPR012337">
    <property type="entry name" value="RNaseH-like_sf"/>
</dbReference>
<dbReference type="EMBL" id="BGPR01009022">
    <property type="protein sequence ID" value="GBN37458.1"/>
    <property type="molecule type" value="Genomic_DNA"/>
</dbReference>
<dbReference type="PROSITE" id="PS50994">
    <property type="entry name" value="INTEGRASE"/>
    <property type="match status" value="1"/>
</dbReference>
<dbReference type="PANTHER" id="PTHR37984:SF15">
    <property type="entry name" value="INTEGRASE CATALYTIC DOMAIN-CONTAINING PROTEIN"/>
    <property type="match status" value="1"/>
</dbReference>